<evidence type="ECO:0000256" key="1">
    <source>
        <dbReference type="SAM" id="Phobius"/>
    </source>
</evidence>
<proteinExistence type="predicted"/>
<keyword evidence="1" id="KW-0472">Membrane</keyword>
<evidence type="ECO:0000313" key="3">
    <source>
        <dbReference type="Proteomes" id="UP000268669"/>
    </source>
</evidence>
<protein>
    <submittedName>
        <fullName evidence="2">Uncharacterized protein</fullName>
    </submittedName>
</protein>
<dbReference type="Proteomes" id="UP000268669">
    <property type="component" value="Chromosome"/>
</dbReference>
<feature type="transmembrane region" description="Helical" evidence="1">
    <location>
        <begin position="12"/>
        <end position="32"/>
    </location>
</feature>
<evidence type="ECO:0000313" key="2">
    <source>
        <dbReference type="EMBL" id="AYW93213.1"/>
    </source>
</evidence>
<keyword evidence="1" id="KW-1133">Transmembrane helix</keyword>
<feature type="transmembrane region" description="Helical" evidence="1">
    <location>
        <begin position="38"/>
        <end position="58"/>
    </location>
</feature>
<keyword evidence="1" id="KW-0812">Transmembrane</keyword>
<gene>
    <name evidence="2" type="ORF">EGX47_19105</name>
</gene>
<organism evidence="2 3">
    <name type="scientific">Yersinia pseudotuberculosis</name>
    <dbReference type="NCBI Taxonomy" id="633"/>
    <lineage>
        <taxon>Bacteria</taxon>
        <taxon>Pseudomonadati</taxon>
        <taxon>Pseudomonadota</taxon>
        <taxon>Gammaproteobacteria</taxon>
        <taxon>Enterobacterales</taxon>
        <taxon>Yersiniaceae</taxon>
        <taxon>Yersinia</taxon>
    </lineage>
</organism>
<sequence>MNYYDAITTKSYILVYVIQLKAIRILWLALHLRNFCDFMTAFTICSALALYRITLVWYDERTKLLIFIATERQKHGYKGAKSCRFRGRVYY</sequence>
<reference evidence="2" key="1">
    <citation type="submission" date="2018-11" db="EMBL/GenBank/DDBJ databases">
        <title>FDA dAtabase for Regulatory Grade micrObial Sequences (FDA-ARGOS): Supporting development and validation of Infectious Disease Dx tests.</title>
        <authorList>
            <person name="Bliska J."/>
            <person name="Cleland M.-M."/>
            <person name="Tallon L."/>
            <person name="Sadzewicz L."/>
            <person name="Zhao X."/>
            <person name="Vavikolanu K."/>
            <person name="Mehta A."/>
            <person name="Aluvathingal J."/>
            <person name="Nadendla S."/>
            <person name="Yan Y."/>
            <person name="Sichtig H."/>
        </authorList>
    </citation>
    <scope>NUCLEOTIDE SEQUENCE [LARGE SCALE GENOMIC DNA]</scope>
    <source>
        <strain evidence="2">FDAARGOS_581</strain>
    </source>
</reference>
<name>A0ABM7AKU7_YERPU</name>
<keyword evidence="3" id="KW-1185">Reference proteome</keyword>
<dbReference type="EMBL" id="CP033713">
    <property type="protein sequence ID" value="AYW93213.1"/>
    <property type="molecule type" value="Genomic_DNA"/>
</dbReference>
<accession>A0ABM7AKU7</accession>